<gene>
    <name evidence="1" type="ORF">R1flu_005869</name>
</gene>
<dbReference type="Proteomes" id="UP001605036">
    <property type="component" value="Unassembled WGS sequence"/>
</dbReference>
<dbReference type="EMBL" id="JBHFFA010000003">
    <property type="protein sequence ID" value="KAL2634390.1"/>
    <property type="molecule type" value="Genomic_DNA"/>
</dbReference>
<sequence>MWRRPWLSLPMHASDAVNAYFTSSLEPRHLLVLASSMMKLSPSPADASGHRGCGEGVAFAACACVAVNTYFVGPSPFFKDLWLISWGTPGSRLDSCFVRPDENSP</sequence>
<keyword evidence="2" id="KW-1185">Reference proteome</keyword>
<proteinExistence type="predicted"/>
<comment type="caution">
    <text evidence="1">The sequence shown here is derived from an EMBL/GenBank/DDBJ whole genome shotgun (WGS) entry which is preliminary data.</text>
</comment>
<name>A0ABD1YV74_9MARC</name>
<accession>A0ABD1YV74</accession>
<reference evidence="1 2" key="1">
    <citation type="submission" date="2024-09" db="EMBL/GenBank/DDBJ databases">
        <title>Chromosome-scale assembly of Riccia fluitans.</title>
        <authorList>
            <person name="Paukszto L."/>
            <person name="Sawicki J."/>
            <person name="Karawczyk K."/>
            <person name="Piernik-Szablinska J."/>
            <person name="Szczecinska M."/>
            <person name="Mazdziarz M."/>
        </authorList>
    </citation>
    <scope>NUCLEOTIDE SEQUENCE [LARGE SCALE GENOMIC DNA]</scope>
    <source>
        <strain evidence="1">Rf_01</strain>
        <tissue evidence="1">Aerial parts of the thallus</tissue>
    </source>
</reference>
<evidence type="ECO:0000313" key="1">
    <source>
        <dbReference type="EMBL" id="KAL2634390.1"/>
    </source>
</evidence>
<organism evidence="1 2">
    <name type="scientific">Riccia fluitans</name>
    <dbReference type="NCBI Taxonomy" id="41844"/>
    <lineage>
        <taxon>Eukaryota</taxon>
        <taxon>Viridiplantae</taxon>
        <taxon>Streptophyta</taxon>
        <taxon>Embryophyta</taxon>
        <taxon>Marchantiophyta</taxon>
        <taxon>Marchantiopsida</taxon>
        <taxon>Marchantiidae</taxon>
        <taxon>Marchantiales</taxon>
        <taxon>Ricciaceae</taxon>
        <taxon>Riccia</taxon>
    </lineage>
</organism>
<protein>
    <submittedName>
        <fullName evidence="1">Uncharacterized protein</fullName>
    </submittedName>
</protein>
<dbReference type="AlphaFoldDB" id="A0ABD1YV74"/>
<evidence type="ECO:0000313" key="2">
    <source>
        <dbReference type="Proteomes" id="UP001605036"/>
    </source>
</evidence>